<organism evidence="8 9">
    <name type="scientific">Candidatus Nomurabacteria bacterium RIFCSPHIGHO2_01_FULL_40_12</name>
    <dbReference type="NCBI Taxonomy" id="1801737"/>
    <lineage>
        <taxon>Bacteria</taxon>
        <taxon>Candidatus Nomuraibacteriota</taxon>
    </lineage>
</organism>
<evidence type="ECO:0000256" key="4">
    <source>
        <dbReference type="ARBA" id="ARBA00023136"/>
    </source>
</evidence>
<comment type="caution">
    <text evidence="8">The sequence shown here is derived from an EMBL/GenBank/DDBJ whole genome shotgun (WGS) entry which is preliminary data.</text>
</comment>
<keyword evidence="5" id="KW-0456">Lyase</keyword>
<evidence type="ECO:0008006" key="10">
    <source>
        <dbReference type="Google" id="ProtNLM"/>
    </source>
</evidence>
<dbReference type="InterPro" id="IPR003770">
    <property type="entry name" value="MLTG-like"/>
</dbReference>
<dbReference type="AlphaFoldDB" id="A0A1F6UZP0"/>
<protein>
    <recommendedName>
        <fullName evidence="10">Endolytic murein transglycosylase</fullName>
    </recommendedName>
</protein>
<keyword evidence="4 7" id="KW-0472">Membrane</keyword>
<evidence type="ECO:0000256" key="5">
    <source>
        <dbReference type="ARBA" id="ARBA00023239"/>
    </source>
</evidence>
<sequence>MPNRSPLYIFLVATFLLFFIFFLISPPGNFPTGIIFNIEEGSSLRSVSFDLEKQNIIRSRFLFEVFVIIYGGDKHVISADYLFENRISSPELARRISRGERHLAPVKVTIPEGFSLFEMADTFVPRLAYFNKDKFLYAARDKEGYLFPDTYFFFTNANEEDVLKALADNFKKKISKFEPVIARIGRTEGDIIKIASLIEAESKGNADRAVISGILWKRLSIGMPLQADAAPETYKNKGLPKNPINNPGLLAIEAAIFPKLSPYLYYLHDKTGNIHYAKSFAEHRQNITEYLK</sequence>
<dbReference type="Pfam" id="PF02618">
    <property type="entry name" value="YceG"/>
    <property type="match status" value="2"/>
</dbReference>
<accession>A0A1F6UZP0</accession>
<dbReference type="PANTHER" id="PTHR30518">
    <property type="entry name" value="ENDOLYTIC MUREIN TRANSGLYCOSYLASE"/>
    <property type="match status" value="1"/>
</dbReference>
<proteinExistence type="predicted"/>
<dbReference type="GO" id="GO:0016829">
    <property type="term" value="F:lyase activity"/>
    <property type="evidence" value="ECO:0007669"/>
    <property type="project" value="UniProtKB-KW"/>
</dbReference>
<evidence type="ECO:0000313" key="8">
    <source>
        <dbReference type="EMBL" id="OGI62951.1"/>
    </source>
</evidence>
<keyword evidence="6" id="KW-0961">Cell wall biogenesis/degradation</keyword>
<dbReference type="EMBL" id="MFTN01000016">
    <property type="protein sequence ID" value="OGI62951.1"/>
    <property type="molecule type" value="Genomic_DNA"/>
</dbReference>
<keyword evidence="2 7" id="KW-0812">Transmembrane</keyword>
<gene>
    <name evidence="8" type="ORF">A2818_00315</name>
</gene>
<dbReference type="Gene3D" id="3.30.1490.480">
    <property type="entry name" value="Endolytic murein transglycosylase"/>
    <property type="match status" value="1"/>
</dbReference>
<keyword evidence="3 7" id="KW-1133">Transmembrane helix</keyword>
<dbReference type="Proteomes" id="UP000177602">
    <property type="component" value="Unassembled WGS sequence"/>
</dbReference>
<name>A0A1F6UZP0_9BACT</name>
<dbReference type="STRING" id="1801737.A2818_00315"/>
<evidence type="ECO:0000256" key="2">
    <source>
        <dbReference type="ARBA" id="ARBA00022692"/>
    </source>
</evidence>
<evidence type="ECO:0000256" key="6">
    <source>
        <dbReference type="ARBA" id="ARBA00023316"/>
    </source>
</evidence>
<feature type="transmembrane region" description="Helical" evidence="7">
    <location>
        <begin position="7"/>
        <end position="24"/>
    </location>
</feature>
<evidence type="ECO:0000313" key="9">
    <source>
        <dbReference type="Proteomes" id="UP000177602"/>
    </source>
</evidence>
<dbReference type="GO" id="GO:0071555">
    <property type="term" value="P:cell wall organization"/>
    <property type="evidence" value="ECO:0007669"/>
    <property type="project" value="UniProtKB-KW"/>
</dbReference>
<evidence type="ECO:0000256" key="7">
    <source>
        <dbReference type="SAM" id="Phobius"/>
    </source>
</evidence>
<keyword evidence="1" id="KW-1003">Cell membrane</keyword>
<evidence type="ECO:0000256" key="3">
    <source>
        <dbReference type="ARBA" id="ARBA00022989"/>
    </source>
</evidence>
<reference evidence="8 9" key="1">
    <citation type="journal article" date="2016" name="Nat. Commun.">
        <title>Thousands of microbial genomes shed light on interconnected biogeochemical processes in an aquifer system.</title>
        <authorList>
            <person name="Anantharaman K."/>
            <person name="Brown C.T."/>
            <person name="Hug L.A."/>
            <person name="Sharon I."/>
            <person name="Castelle C.J."/>
            <person name="Probst A.J."/>
            <person name="Thomas B.C."/>
            <person name="Singh A."/>
            <person name="Wilkins M.J."/>
            <person name="Karaoz U."/>
            <person name="Brodie E.L."/>
            <person name="Williams K.H."/>
            <person name="Hubbard S.S."/>
            <person name="Banfield J.F."/>
        </authorList>
    </citation>
    <scope>NUCLEOTIDE SEQUENCE [LARGE SCALE GENOMIC DNA]</scope>
</reference>
<evidence type="ECO:0000256" key="1">
    <source>
        <dbReference type="ARBA" id="ARBA00022475"/>
    </source>
</evidence>
<dbReference type="PANTHER" id="PTHR30518:SF2">
    <property type="entry name" value="ENDOLYTIC MUREIN TRANSGLYCOSYLASE"/>
    <property type="match status" value="1"/>
</dbReference>